<comment type="caution">
    <text evidence="12">The sequence shown here is derived from an EMBL/GenBank/DDBJ whole genome shotgun (WGS) entry which is preliminary data.</text>
</comment>
<dbReference type="FunFam" id="3.30.70.100:FF:000022">
    <property type="entry name" value="Putative cadmium/zinc-transporting ATPase 3"/>
    <property type="match status" value="1"/>
</dbReference>
<keyword evidence="8 10" id="KW-1133">Transmembrane helix</keyword>
<protein>
    <recommendedName>
        <fullName evidence="11">HMA domain-containing protein</fullName>
    </recommendedName>
</protein>
<evidence type="ECO:0000256" key="5">
    <source>
        <dbReference type="ARBA" id="ARBA00022741"/>
    </source>
</evidence>
<dbReference type="InterPro" id="IPR051014">
    <property type="entry name" value="Cation_Transport_ATPase_IB"/>
</dbReference>
<evidence type="ECO:0000256" key="1">
    <source>
        <dbReference type="ARBA" id="ARBA00004141"/>
    </source>
</evidence>
<keyword evidence="7" id="KW-1278">Translocase</keyword>
<feature type="transmembrane region" description="Helical" evidence="10">
    <location>
        <begin position="113"/>
        <end position="131"/>
    </location>
</feature>
<keyword evidence="13" id="KW-1185">Reference proteome</keyword>
<dbReference type="InterPro" id="IPR006121">
    <property type="entry name" value="HMA_dom"/>
</dbReference>
<dbReference type="GO" id="GO:0005524">
    <property type="term" value="F:ATP binding"/>
    <property type="evidence" value="ECO:0007669"/>
    <property type="project" value="UniProtKB-UniRule"/>
</dbReference>
<dbReference type="PRINTS" id="PR00943">
    <property type="entry name" value="CUATPASE"/>
</dbReference>
<dbReference type="InterPro" id="IPR001757">
    <property type="entry name" value="P_typ_ATPase"/>
</dbReference>
<sequence length="1009" mass="109043">MEGKKFQKSYFDVLGICCTSEVPLVLNILKPLEGVHEINVIVPSRTVIVVHDSLLISEIQIVKALNQARLEANIRVYGEEKFGKKWPSPYTIACGILVIVSTFKFIFHPLEWVGLGAVALGLPHILLRSIAAVRNCTLDVNILVLIAVAGTIVLRDYWEAGTIVFLFSIAEWLESRASRKANAVMSSLLRMVPQKAVLAQTGQAIDAKDITIDTVLAVKAGEVIPIDGVVIEGMSEVDEKTLTGESMPVSKQLQSTVWAGTINLNGYISVRTTALSEDCVVAKMAKLVEEAQNSKSRTQRLVDKFAKYYTPVVVLASVAFVVIPAALKKHDLKHWAHLALVILVSACPCALILSTPVATFCALTQAATTGVLIKGGEYLETLAKIKTLAFDKTGTITKGEFSVKEFRSISPDVSLNTLIYWVSSIESKASHPMAAALVDYGHYNSIEPNPENVEEFQSFPGEGVYGEIDGKSIHVGNRKIALRAGCETVPPQGDDTKEGETIGYVFSGANLVGVFSMADSCRSGVLEAILELKKMGIKTAMLTGDSIIAARRVQDQLGYALDEVHAELLPEEKVTIIKDLKKAGPAAMIGDGVNDAPALATADVGISMGISGSALATETGHITLLSNDIRKIPQAIKLARKTQSKVKQNVVLSVVTKAVILALAFGGHPLLWAAVLADVGTCLLVIFNSMLIVRGTSRHRGKHYKHTCAPDSNGHGSHTGCEHPPNDKHACGSIDVHMCSNSNRVEEQTCSHKHPPRICGHKEDQTSAPTNPCQTAHLGSCVKTSSCSGDETHAQCNGHKGCSTAPSHVIEIGGTENKEKACKNHPGRKHSACTKHNSIRGSVQVSCGMSKCSESSQHNGATQGHHEINNLDEDMRVMQVCEGHTHSHDKKHHDHHHQGFVQKDNIRNTSTVHGGFLHNEGIHVESTAHGGCLHNEGHHVECQTQKKPIQDLSNCIREMSNEESTAMHMCKGLDRREIGGCCRRYRRECGRMHGCHGSGMGGLSEIITE</sequence>
<feature type="transmembrane region" description="Helical" evidence="10">
    <location>
        <begin position="90"/>
        <end position="107"/>
    </location>
</feature>
<keyword evidence="3 10" id="KW-0812">Transmembrane</keyword>
<feature type="domain" description="HMA" evidence="11">
    <location>
        <begin position="7"/>
        <end position="73"/>
    </location>
</feature>
<dbReference type="Pfam" id="PF00702">
    <property type="entry name" value="Hydrolase"/>
    <property type="match status" value="1"/>
</dbReference>
<evidence type="ECO:0000256" key="4">
    <source>
        <dbReference type="ARBA" id="ARBA00022723"/>
    </source>
</evidence>
<keyword evidence="9 10" id="KW-0472">Membrane</keyword>
<dbReference type="InterPro" id="IPR036412">
    <property type="entry name" value="HAD-like_sf"/>
</dbReference>
<dbReference type="FunFam" id="2.70.150.10:FF:000002">
    <property type="entry name" value="Copper-transporting ATPase 1, putative"/>
    <property type="match status" value="1"/>
</dbReference>
<dbReference type="SFLD" id="SFLDG00002">
    <property type="entry name" value="C1.7:_P-type_atpase_like"/>
    <property type="match status" value="1"/>
</dbReference>
<keyword evidence="6 10" id="KW-0067">ATP-binding</keyword>
<dbReference type="InterPro" id="IPR059000">
    <property type="entry name" value="ATPase_P-type_domA"/>
</dbReference>
<evidence type="ECO:0000256" key="6">
    <source>
        <dbReference type="ARBA" id="ARBA00022840"/>
    </source>
</evidence>
<dbReference type="InterPro" id="IPR036163">
    <property type="entry name" value="HMA_dom_sf"/>
</dbReference>
<evidence type="ECO:0000259" key="11">
    <source>
        <dbReference type="PROSITE" id="PS50846"/>
    </source>
</evidence>
<accession>A0A835I9J5</accession>
<dbReference type="NCBIfam" id="TIGR01512">
    <property type="entry name" value="ATPase-IB2_Cd"/>
    <property type="match status" value="1"/>
</dbReference>
<dbReference type="InterPro" id="IPR018303">
    <property type="entry name" value="ATPase_P-typ_P_site"/>
</dbReference>
<comment type="subcellular location">
    <subcellularLocation>
        <location evidence="1">Membrane</location>
        <topology evidence="1">Multi-pass membrane protein</topology>
    </subcellularLocation>
</comment>
<dbReference type="InterPro" id="IPR008250">
    <property type="entry name" value="ATPase_P-typ_transduc_dom_A_sf"/>
</dbReference>
<dbReference type="Proteomes" id="UP000631114">
    <property type="component" value="Unassembled WGS sequence"/>
</dbReference>
<evidence type="ECO:0000256" key="10">
    <source>
        <dbReference type="RuleBase" id="RU362081"/>
    </source>
</evidence>
<dbReference type="AlphaFoldDB" id="A0A835I9J5"/>
<comment type="similarity">
    <text evidence="2 10">Belongs to the cation transport ATPase (P-type) (TC 3.A.3) family. Type IB subfamily.</text>
</comment>
<dbReference type="GO" id="GO:0019829">
    <property type="term" value="F:ATPase-coupled monoatomic cation transmembrane transporter activity"/>
    <property type="evidence" value="ECO:0007669"/>
    <property type="project" value="InterPro"/>
</dbReference>
<dbReference type="InterPro" id="IPR027256">
    <property type="entry name" value="P-typ_ATPase_IB"/>
</dbReference>
<dbReference type="Gene3D" id="3.40.1110.10">
    <property type="entry name" value="Calcium-transporting ATPase, cytoplasmic domain N"/>
    <property type="match status" value="1"/>
</dbReference>
<dbReference type="PROSITE" id="PS00154">
    <property type="entry name" value="ATPASE_E1_E2"/>
    <property type="match status" value="1"/>
</dbReference>
<evidence type="ECO:0000256" key="9">
    <source>
        <dbReference type="ARBA" id="ARBA00023136"/>
    </source>
</evidence>
<dbReference type="InterPro" id="IPR023298">
    <property type="entry name" value="ATPase_P-typ_TM_dom_sf"/>
</dbReference>
<gene>
    <name evidence="12" type="ORF">IFM89_000216</name>
</gene>
<dbReference type="OrthoDB" id="432719at2759"/>
<dbReference type="PANTHER" id="PTHR48085">
    <property type="entry name" value="CADMIUM/ZINC-TRANSPORTING ATPASE HMA2-RELATED"/>
    <property type="match status" value="1"/>
</dbReference>
<keyword evidence="5 10" id="KW-0547">Nucleotide-binding</keyword>
<dbReference type="Gene3D" id="3.40.50.1000">
    <property type="entry name" value="HAD superfamily/HAD-like"/>
    <property type="match status" value="1"/>
</dbReference>
<organism evidence="12 13">
    <name type="scientific">Coptis chinensis</name>
    <dbReference type="NCBI Taxonomy" id="261450"/>
    <lineage>
        <taxon>Eukaryota</taxon>
        <taxon>Viridiplantae</taxon>
        <taxon>Streptophyta</taxon>
        <taxon>Embryophyta</taxon>
        <taxon>Tracheophyta</taxon>
        <taxon>Spermatophyta</taxon>
        <taxon>Magnoliopsida</taxon>
        <taxon>Ranunculales</taxon>
        <taxon>Ranunculaceae</taxon>
        <taxon>Coptidoideae</taxon>
        <taxon>Coptis</taxon>
    </lineage>
</organism>
<dbReference type="CDD" id="cd02079">
    <property type="entry name" value="P-type_ATPase_HM"/>
    <property type="match status" value="1"/>
</dbReference>
<keyword evidence="4 10" id="KW-0479">Metal-binding</keyword>
<dbReference type="NCBIfam" id="TIGR01525">
    <property type="entry name" value="ATPase-IB_hvy"/>
    <property type="match status" value="1"/>
</dbReference>
<dbReference type="NCBIfam" id="TIGR01494">
    <property type="entry name" value="ATPase_P-type"/>
    <property type="match status" value="1"/>
</dbReference>
<dbReference type="InterPro" id="IPR023299">
    <property type="entry name" value="ATPase_P-typ_cyto_dom_N"/>
</dbReference>
<dbReference type="SUPFAM" id="SSF81665">
    <property type="entry name" value="Calcium ATPase, transmembrane domain M"/>
    <property type="match status" value="1"/>
</dbReference>
<dbReference type="InterPro" id="IPR023214">
    <property type="entry name" value="HAD_sf"/>
</dbReference>
<dbReference type="PANTHER" id="PTHR48085:SF5">
    <property type="entry name" value="CADMIUM_ZINC-TRANSPORTING ATPASE HMA4-RELATED"/>
    <property type="match status" value="1"/>
</dbReference>
<dbReference type="GO" id="GO:0046872">
    <property type="term" value="F:metal ion binding"/>
    <property type="evidence" value="ECO:0007669"/>
    <property type="project" value="UniProtKB-KW"/>
</dbReference>
<dbReference type="InterPro" id="IPR044492">
    <property type="entry name" value="P_typ_ATPase_HD_dom"/>
</dbReference>
<dbReference type="Gene3D" id="3.30.70.100">
    <property type="match status" value="1"/>
</dbReference>
<dbReference type="SFLD" id="SFLDS00003">
    <property type="entry name" value="Haloacid_Dehalogenase"/>
    <property type="match status" value="1"/>
</dbReference>
<dbReference type="GO" id="GO:0016887">
    <property type="term" value="F:ATP hydrolysis activity"/>
    <property type="evidence" value="ECO:0007669"/>
    <property type="project" value="InterPro"/>
</dbReference>
<feature type="transmembrane region" description="Helical" evidence="10">
    <location>
        <begin position="671"/>
        <end position="693"/>
    </location>
</feature>
<dbReference type="Pfam" id="PF00122">
    <property type="entry name" value="E1-E2_ATPase"/>
    <property type="match status" value="1"/>
</dbReference>
<evidence type="ECO:0000256" key="3">
    <source>
        <dbReference type="ARBA" id="ARBA00022692"/>
    </source>
</evidence>
<evidence type="ECO:0000256" key="2">
    <source>
        <dbReference type="ARBA" id="ARBA00006024"/>
    </source>
</evidence>
<proteinExistence type="inferred from homology"/>
<evidence type="ECO:0000313" key="13">
    <source>
        <dbReference type="Proteomes" id="UP000631114"/>
    </source>
</evidence>
<dbReference type="GO" id="GO:0016020">
    <property type="term" value="C:membrane"/>
    <property type="evidence" value="ECO:0007669"/>
    <property type="project" value="UniProtKB-SubCell"/>
</dbReference>
<dbReference type="SUPFAM" id="SSF55008">
    <property type="entry name" value="HMA, heavy metal-associated domain"/>
    <property type="match status" value="1"/>
</dbReference>
<dbReference type="PROSITE" id="PS50846">
    <property type="entry name" value="HMA_2"/>
    <property type="match status" value="1"/>
</dbReference>
<dbReference type="SFLD" id="SFLDF00027">
    <property type="entry name" value="p-type_atpase"/>
    <property type="match status" value="1"/>
</dbReference>
<name>A0A835I9J5_9MAGN</name>
<dbReference type="SUPFAM" id="SSF81653">
    <property type="entry name" value="Calcium ATPase, transduction domain A"/>
    <property type="match status" value="1"/>
</dbReference>
<dbReference type="PROSITE" id="PS01229">
    <property type="entry name" value="COF_2"/>
    <property type="match status" value="1"/>
</dbReference>
<dbReference type="PRINTS" id="PR00119">
    <property type="entry name" value="CATATPASE"/>
</dbReference>
<feature type="transmembrane region" description="Helical" evidence="10">
    <location>
        <begin position="339"/>
        <end position="363"/>
    </location>
</feature>
<feature type="transmembrane region" description="Helical" evidence="10">
    <location>
        <begin position="646"/>
        <end position="665"/>
    </location>
</feature>
<evidence type="ECO:0000313" key="12">
    <source>
        <dbReference type="EMBL" id="KAF9612468.1"/>
    </source>
</evidence>
<reference evidence="12 13" key="1">
    <citation type="submission" date="2020-10" db="EMBL/GenBank/DDBJ databases">
        <title>The Coptis chinensis genome and diversification of protoberbering-type alkaloids.</title>
        <authorList>
            <person name="Wang B."/>
            <person name="Shu S."/>
            <person name="Song C."/>
            <person name="Liu Y."/>
        </authorList>
    </citation>
    <scope>NUCLEOTIDE SEQUENCE [LARGE SCALE GENOMIC DNA]</scope>
    <source>
        <strain evidence="12">HL-2020</strain>
        <tissue evidence="12">Leaf</tissue>
    </source>
</reference>
<dbReference type="Gene3D" id="2.70.150.10">
    <property type="entry name" value="Calcium-transporting ATPase, cytoplasmic transduction domain A"/>
    <property type="match status" value="1"/>
</dbReference>
<evidence type="ECO:0000256" key="8">
    <source>
        <dbReference type="ARBA" id="ARBA00022989"/>
    </source>
</evidence>
<dbReference type="FunFam" id="3.40.1110.10:FF:000043">
    <property type="entry name" value="Putative cadmium/zinc-transporting ATPase 3"/>
    <property type="match status" value="1"/>
</dbReference>
<dbReference type="SUPFAM" id="SSF56784">
    <property type="entry name" value="HAD-like"/>
    <property type="match status" value="1"/>
</dbReference>
<feature type="transmembrane region" description="Helical" evidence="10">
    <location>
        <begin position="305"/>
        <end position="327"/>
    </location>
</feature>
<dbReference type="EMBL" id="JADFTS010000003">
    <property type="protein sequence ID" value="KAF9612468.1"/>
    <property type="molecule type" value="Genomic_DNA"/>
</dbReference>
<evidence type="ECO:0000256" key="7">
    <source>
        <dbReference type="ARBA" id="ARBA00022967"/>
    </source>
</evidence>